<dbReference type="PANTHER" id="PTHR46264">
    <property type="entry name" value="TYROSINE-TRNA LIGASE"/>
    <property type="match status" value="1"/>
</dbReference>
<reference evidence="15" key="2">
    <citation type="submission" date="2015-06" db="UniProtKB">
        <authorList>
            <consortium name="EnsemblProtists"/>
        </authorList>
    </citation>
    <scope>IDENTIFICATION</scope>
    <source>
        <strain evidence="15">Pr102</strain>
    </source>
</reference>
<dbReference type="Gene3D" id="1.10.240.10">
    <property type="entry name" value="Tyrosyl-Transfer RNA Synthetase"/>
    <property type="match status" value="1"/>
</dbReference>
<dbReference type="PROSITE" id="PS51746">
    <property type="entry name" value="PPM_2"/>
    <property type="match status" value="1"/>
</dbReference>
<evidence type="ECO:0000256" key="1">
    <source>
        <dbReference type="ARBA" id="ARBA00002025"/>
    </source>
</evidence>
<dbReference type="SMART" id="SM00332">
    <property type="entry name" value="PP2Cc"/>
    <property type="match status" value="1"/>
</dbReference>
<dbReference type="GO" id="GO:0005524">
    <property type="term" value="F:ATP binding"/>
    <property type="evidence" value="ECO:0007669"/>
    <property type="project" value="UniProtKB-KW"/>
</dbReference>
<dbReference type="GO" id="GO:0006437">
    <property type="term" value="P:tyrosyl-tRNA aminoacylation"/>
    <property type="evidence" value="ECO:0000318"/>
    <property type="project" value="GO_Central"/>
</dbReference>
<dbReference type="EMBL" id="DS566045">
    <property type="status" value="NOT_ANNOTATED_CDS"/>
    <property type="molecule type" value="Genomic_DNA"/>
</dbReference>
<dbReference type="eggNOG" id="KOG2144">
    <property type="taxonomic scope" value="Eukaryota"/>
</dbReference>
<dbReference type="GO" id="GO:0005829">
    <property type="term" value="C:cytosol"/>
    <property type="evidence" value="ECO:0007669"/>
    <property type="project" value="UniProtKB-SubCell"/>
</dbReference>
<keyword evidence="8" id="KW-0067">ATP-binding</keyword>
<dbReference type="InterPro" id="IPR001932">
    <property type="entry name" value="PPM-type_phosphatase-like_dom"/>
</dbReference>
<dbReference type="GO" id="GO:0005737">
    <property type="term" value="C:cytoplasm"/>
    <property type="evidence" value="ECO:0000318"/>
    <property type="project" value="GO_Central"/>
</dbReference>
<feature type="compositionally biased region" description="Acidic residues" evidence="13">
    <location>
        <begin position="853"/>
        <end position="877"/>
    </location>
</feature>
<evidence type="ECO:0000256" key="2">
    <source>
        <dbReference type="ARBA" id="ARBA00004514"/>
    </source>
</evidence>
<dbReference type="eggNOG" id="KOG0698">
    <property type="taxonomic scope" value="Eukaryota"/>
</dbReference>
<feature type="region of interest" description="Disordered" evidence="13">
    <location>
        <begin position="1"/>
        <end position="27"/>
    </location>
</feature>
<keyword evidence="16" id="KW-1185">Reference proteome</keyword>
<comment type="catalytic activity">
    <reaction evidence="12">
        <text>tRNA(Tyr) + L-tyrosine + ATP = L-tyrosyl-tRNA(Tyr) + AMP + diphosphate + H(+)</text>
        <dbReference type="Rhea" id="RHEA:10220"/>
        <dbReference type="Rhea" id="RHEA-COMP:9706"/>
        <dbReference type="Rhea" id="RHEA-COMP:9707"/>
        <dbReference type="ChEBI" id="CHEBI:15378"/>
        <dbReference type="ChEBI" id="CHEBI:30616"/>
        <dbReference type="ChEBI" id="CHEBI:33019"/>
        <dbReference type="ChEBI" id="CHEBI:58315"/>
        <dbReference type="ChEBI" id="CHEBI:78442"/>
        <dbReference type="ChEBI" id="CHEBI:78536"/>
        <dbReference type="ChEBI" id="CHEBI:456215"/>
        <dbReference type="EC" id="6.1.1.1"/>
    </reaction>
</comment>
<evidence type="ECO:0000256" key="7">
    <source>
        <dbReference type="ARBA" id="ARBA00022741"/>
    </source>
</evidence>
<dbReference type="STRING" id="164328.H3GT78"/>
<dbReference type="PANTHER" id="PTHR46264:SF4">
    <property type="entry name" value="TYROSINE--TRNA LIGASE, CYTOPLASMIC"/>
    <property type="match status" value="1"/>
</dbReference>
<evidence type="ECO:0000313" key="16">
    <source>
        <dbReference type="Proteomes" id="UP000005238"/>
    </source>
</evidence>
<dbReference type="FunFam" id="3.40.50.620:FF:000103">
    <property type="entry name" value="tyrosine--tRNA ligase 1, cytoplasmic"/>
    <property type="match status" value="1"/>
</dbReference>
<dbReference type="Pfam" id="PF00481">
    <property type="entry name" value="PP2C"/>
    <property type="match status" value="1"/>
</dbReference>
<dbReference type="FunFam" id="3.40.50.620:FF:000085">
    <property type="entry name" value="Tyrosine--tRNA ligase 1 cytoplasmic"/>
    <property type="match status" value="1"/>
</dbReference>
<dbReference type="InParanoid" id="H3GT78"/>
<feature type="region of interest" description="Disordered" evidence="13">
    <location>
        <begin position="44"/>
        <end position="72"/>
    </location>
</feature>
<organism evidence="15 16">
    <name type="scientific">Phytophthora ramorum</name>
    <name type="common">Sudden oak death agent</name>
    <dbReference type="NCBI Taxonomy" id="164328"/>
    <lineage>
        <taxon>Eukaryota</taxon>
        <taxon>Sar</taxon>
        <taxon>Stramenopiles</taxon>
        <taxon>Oomycota</taxon>
        <taxon>Peronosporomycetes</taxon>
        <taxon>Peronosporales</taxon>
        <taxon>Peronosporaceae</taxon>
        <taxon>Phytophthora</taxon>
    </lineage>
</organism>
<dbReference type="FunFam" id="3.60.40.10:FF:000227">
    <property type="entry name" value="Adenylate cyclase"/>
    <property type="match status" value="1"/>
</dbReference>
<name>H3GT78_PHYRM</name>
<keyword evidence="7" id="KW-0547">Nucleotide-binding</keyword>
<dbReference type="InterPro" id="IPR014729">
    <property type="entry name" value="Rossmann-like_a/b/a_fold"/>
</dbReference>
<dbReference type="FunFam" id="1.10.240.10:FF:000011">
    <property type="entry name" value="Tyrosine--tRNA ligase"/>
    <property type="match status" value="1"/>
</dbReference>
<comment type="subcellular location">
    <subcellularLocation>
        <location evidence="2">Cytoplasm</location>
        <location evidence="2">Cytosol</location>
    </subcellularLocation>
</comment>
<reference evidence="16" key="1">
    <citation type="journal article" date="2006" name="Science">
        <title>Phytophthora genome sequences uncover evolutionary origins and mechanisms of pathogenesis.</title>
        <authorList>
            <person name="Tyler B.M."/>
            <person name="Tripathy S."/>
            <person name="Zhang X."/>
            <person name="Dehal P."/>
            <person name="Jiang R.H."/>
            <person name="Aerts A."/>
            <person name="Arredondo F.D."/>
            <person name="Baxter L."/>
            <person name="Bensasson D."/>
            <person name="Beynon J.L."/>
            <person name="Chapman J."/>
            <person name="Damasceno C.M."/>
            <person name="Dorrance A.E."/>
            <person name="Dou D."/>
            <person name="Dickerman A.W."/>
            <person name="Dubchak I.L."/>
            <person name="Garbelotto M."/>
            <person name="Gijzen M."/>
            <person name="Gordon S.G."/>
            <person name="Govers F."/>
            <person name="Grunwald N.J."/>
            <person name="Huang W."/>
            <person name="Ivors K.L."/>
            <person name="Jones R.W."/>
            <person name="Kamoun S."/>
            <person name="Krampis K."/>
            <person name="Lamour K.H."/>
            <person name="Lee M.K."/>
            <person name="McDonald W.H."/>
            <person name="Medina M."/>
            <person name="Meijer H.J."/>
            <person name="Nordberg E.K."/>
            <person name="Maclean D.J."/>
            <person name="Ospina-Giraldo M.D."/>
            <person name="Morris P.F."/>
            <person name="Phuntumart V."/>
            <person name="Putnam N.H."/>
            <person name="Rash S."/>
            <person name="Rose J.K."/>
            <person name="Sakihama Y."/>
            <person name="Salamov A.A."/>
            <person name="Savidor A."/>
            <person name="Scheuring C.F."/>
            <person name="Smith B.M."/>
            <person name="Sobral B.W."/>
            <person name="Terry A."/>
            <person name="Torto-Alalibo T.A."/>
            <person name="Win J."/>
            <person name="Xu Z."/>
            <person name="Zhang H."/>
            <person name="Grigoriev I.V."/>
            <person name="Rokhsar D.S."/>
            <person name="Boore J.L."/>
        </authorList>
    </citation>
    <scope>NUCLEOTIDE SEQUENCE [LARGE SCALE GENOMIC DNA]</scope>
    <source>
        <strain evidence="16">Pr102</strain>
    </source>
</reference>
<dbReference type="GO" id="GO:0004831">
    <property type="term" value="F:tyrosine-tRNA ligase activity"/>
    <property type="evidence" value="ECO:0000318"/>
    <property type="project" value="GO_Central"/>
</dbReference>
<dbReference type="VEuPathDB" id="FungiDB:KRP23_9042"/>
<evidence type="ECO:0000256" key="5">
    <source>
        <dbReference type="ARBA" id="ARBA00022490"/>
    </source>
</evidence>
<feature type="compositionally biased region" description="Polar residues" evidence="13">
    <location>
        <begin position="821"/>
        <end position="830"/>
    </location>
</feature>
<dbReference type="OMA" id="GKRFHLM"/>
<dbReference type="Gene3D" id="3.60.40.10">
    <property type="entry name" value="PPM-type phosphatase domain"/>
    <property type="match status" value="1"/>
</dbReference>
<keyword evidence="10" id="KW-0030">Aminoacyl-tRNA synthetase</keyword>
<keyword evidence="9" id="KW-0648">Protein biosynthesis</keyword>
<dbReference type="EC" id="6.1.1.1" evidence="4"/>
<comment type="function">
    <text evidence="1">Catalyzes the attachment of tyrosine to tRNA(Tyr) in a two-step reaction: tyrosine is first activated by ATP to form Tyr-AMP and then transferred to the acceptor end of tRNA(Tyr).</text>
</comment>
<dbReference type="Proteomes" id="UP000005238">
    <property type="component" value="Unassembled WGS sequence"/>
</dbReference>
<dbReference type="VEuPathDB" id="FungiDB:KRP22_9332"/>
<dbReference type="InterPro" id="IPR002305">
    <property type="entry name" value="aa-tRNA-synth_Ic"/>
</dbReference>
<evidence type="ECO:0000313" key="15">
    <source>
        <dbReference type="EnsemblProtists" id="Phyra80302"/>
    </source>
</evidence>
<evidence type="ECO:0000256" key="4">
    <source>
        <dbReference type="ARBA" id="ARBA00013160"/>
    </source>
</evidence>
<feature type="compositionally biased region" description="Basic and acidic residues" evidence="13">
    <location>
        <begin position="839"/>
        <end position="852"/>
    </location>
</feature>
<evidence type="ECO:0000256" key="8">
    <source>
        <dbReference type="ARBA" id="ARBA00022840"/>
    </source>
</evidence>
<dbReference type="InterPro" id="IPR036457">
    <property type="entry name" value="PPM-type-like_dom_sf"/>
</dbReference>
<dbReference type="EnsemblProtists" id="Phyra80302">
    <property type="protein sequence ID" value="Phyra80302"/>
    <property type="gene ID" value="Phyra80302"/>
</dbReference>
<keyword evidence="6" id="KW-0436">Ligase</keyword>
<sequence length="1177" mass="129096">MPQKKNSPGKADMFTAKMTPTPELQSKRNECSAFFFKQQLRAGISKGNSGAPGPVKARERKDSMAPPPAPSSAAAVVQKGFSALNLGTPLPPAPEVAALPIDEKLAKLAAITGAPLSSEHEAQLRALFAEKPHPIAYDGFEPSGRVTLAAGLLRALNAQRLMDAGCHVRLLVADSHALLNNKFGGDPKKLQSVSSYMVEVWKALGLDTEKLPNLEIMLASTETARHAGAYWSQVLDAAGRFTVERVQQCAPIMGRKADDAVHNTNRILYPLMQVADGFLLQADIYQMGADQDAGNELVRDYIAQKELPNKPVFLSHPLLLGLKQEQLKMSTRTPIKTKIKKAYCVPGEVEGNPVLNYLKYVVFPLHAEGVTLERSEKNGGNLTFATYQELETAFAGEKVHPADLKPCLTKYINALLEPVRQHFASGPLKTMFASIKKLKVSPTPDADKLANLTLPGFPEAVKEWKPSPLTLEERYAVARSVGEECIQENELQALVEKKDHPVCYDGFEPSGRMHIAQGVLRTVNVNKLTSAGSVFRFWVADWFAMLNNKMGGDIDKIRLVGQYMVEIWKSVGMDMTNVEFLWASKEIIAHSASYWLRVMDIARRTTIARTLKCCTIMGRKEKEGMQAAQILYPLMQCADIFNLKADICQLGIDQRKINMLARDYCDQAKIRFKPVILSHHMLMGLKEGQEKMSKSDPESAIFMEDAADDVSRKIEKAFCPEGVVEANPILDYLKHIICPRYAATGVTVKQVDGTEKTFVAYQELEDAFVARQVNGADLKTALTKYLNEILEPVREHFSKGEAKELLAKSQNSVHFEHRSPMNGSATSSPHRLQRALTKARADSSDEPLRGIADDVDVDNEVYGSEDGEEESDVENQEEQSASESAGVVTVGVKKNAIRLLDVASLSVEGSQGHVNEDRFVVASNERFHLLAVMDGHGGSWAGDFLVDELFKAIDKVYDDGFDQTKLKDAMEELDRSFCAMATRKMDTSGACLLAVLLYVDPNTDTPQKIVLNIGDCRAIIQEAPESDSTGKKAKGNSPAPAAAKTLALSEDHCASNVKERMRALRSGAYIQNNRIAGVLEPFRTIGDIDVKGPDMKNWVIATPEIRQSELLVGRSNLVIATDGVWTVLNNDRTMALALKELGASGGRPSAESAAQAIVKEAREFGSCDDVTVIVVSV</sequence>
<evidence type="ECO:0000256" key="9">
    <source>
        <dbReference type="ARBA" id="ARBA00022917"/>
    </source>
</evidence>
<evidence type="ECO:0000256" key="11">
    <source>
        <dbReference type="ARBA" id="ARBA00033323"/>
    </source>
</evidence>
<protein>
    <recommendedName>
        <fullName evidence="4">tyrosine--tRNA ligase</fullName>
        <ecNumber evidence="4">6.1.1.1</ecNumber>
    </recommendedName>
    <alternativeName>
        <fullName evidence="11">Tyrosyl-tRNA synthetase</fullName>
    </alternativeName>
</protein>
<evidence type="ECO:0000256" key="12">
    <source>
        <dbReference type="ARBA" id="ARBA00048248"/>
    </source>
</evidence>
<dbReference type="SUPFAM" id="SSF81606">
    <property type="entry name" value="PP2C-like"/>
    <property type="match status" value="1"/>
</dbReference>
<accession>H3GT78</accession>
<feature type="domain" description="PPM-type phosphatase" evidence="14">
    <location>
        <begin position="901"/>
        <end position="1177"/>
    </location>
</feature>
<dbReference type="Pfam" id="PF00579">
    <property type="entry name" value="tRNA-synt_1b"/>
    <property type="match status" value="2"/>
</dbReference>
<evidence type="ECO:0000256" key="3">
    <source>
        <dbReference type="ARBA" id="ARBA00005594"/>
    </source>
</evidence>
<evidence type="ECO:0000256" key="13">
    <source>
        <dbReference type="SAM" id="MobiDB-lite"/>
    </source>
</evidence>
<dbReference type="VEuPathDB" id="FungiDB:KRP23_9041"/>
<evidence type="ECO:0000256" key="6">
    <source>
        <dbReference type="ARBA" id="ARBA00022598"/>
    </source>
</evidence>
<evidence type="ECO:0000256" key="10">
    <source>
        <dbReference type="ARBA" id="ARBA00023146"/>
    </source>
</evidence>
<evidence type="ECO:0000259" key="14">
    <source>
        <dbReference type="PROSITE" id="PS51746"/>
    </source>
</evidence>
<dbReference type="VEuPathDB" id="FungiDB:KRP22_9331"/>
<feature type="region of interest" description="Disordered" evidence="13">
    <location>
        <begin position="808"/>
        <end position="886"/>
    </location>
</feature>
<dbReference type="NCBIfam" id="NF006330">
    <property type="entry name" value="PRK08560.1"/>
    <property type="match status" value="2"/>
</dbReference>
<dbReference type="Gene3D" id="3.40.50.620">
    <property type="entry name" value="HUPs"/>
    <property type="match status" value="3"/>
</dbReference>
<proteinExistence type="inferred from homology"/>
<dbReference type="CDD" id="cd00143">
    <property type="entry name" value="PP2Cc"/>
    <property type="match status" value="1"/>
</dbReference>
<dbReference type="AlphaFoldDB" id="H3GT78"/>
<dbReference type="HOGENOM" id="CLU_273474_0_0_1"/>
<comment type="similarity">
    <text evidence="3">Belongs to the class-I aminoacyl-tRNA synthetase family.</text>
</comment>
<keyword evidence="5" id="KW-0963">Cytoplasm</keyword>
<dbReference type="SUPFAM" id="SSF52374">
    <property type="entry name" value="Nucleotidylyl transferase"/>
    <property type="match status" value="2"/>
</dbReference>
<dbReference type="InterPro" id="IPR050489">
    <property type="entry name" value="Tyr-tRNA_synthase"/>
</dbReference>